<comment type="caution">
    <text evidence="2">The sequence shown here is derived from an EMBL/GenBank/DDBJ whole genome shotgun (WGS) entry which is preliminary data.</text>
</comment>
<evidence type="ECO:0000313" key="3">
    <source>
        <dbReference type="Proteomes" id="UP001270362"/>
    </source>
</evidence>
<feature type="region of interest" description="Disordered" evidence="1">
    <location>
        <begin position="185"/>
        <end position="214"/>
    </location>
</feature>
<dbReference type="Proteomes" id="UP001270362">
    <property type="component" value="Unassembled WGS sequence"/>
</dbReference>
<name>A0AAE0X4D7_9PEZI</name>
<keyword evidence="3" id="KW-1185">Reference proteome</keyword>
<evidence type="ECO:0000256" key="1">
    <source>
        <dbReference type="SAM" id="MobiDB-lite"/>
    </source>
</evidence>
<proteinExistence type="predicted"/>
<accession>A0AAE0X4D7</accession>
<dbReference type="AlphaFoldDB" id="A0AAE0X4D7"/>
<dbReference type="EMBL" id="JAULSO010000003">
    <property type="protein sequence ID" value="KAK3685049.1"/>
    <property type="molecule type" value="Genomic_DNA"/>
</dbReference>
<sequence length="214" mass="23019">MPGFLPLFRAFICRRSHLLSFSLNVFPRLLQQTNGGSSVTPLASCIASSIPRRVVTSSLFWQKNRICLQIHPQPMAEPGCRIVHCPPRIDGTALGDRSVSPLSVSGVVTVVFHFFISFKVFSFSFLSGVSRQAVSRASHRPDTGIHHAYAPLTCASPNEPGFVRWGEGVPLASLPCPRRDGSGGGMGTGSFGLLDNTDRASGLKGGRGRLEKLS</sequence>
<protein>
    <submittedName>
        <fullName evidence="2">Uncharacterized protein</fullName>
    </submittedName>
</protein>
<reference evidence="2" key="1">
    <citation type="journal article" date="2023" name="Mol. Phylogenet. Evol.">
        <title>Genome-scale phylogeny and comparative genomics of the fungal order Sordariales.</title>
        <authorList>
            <person name="Hensen N."/>
            <person name="Bonometti L."/>
            <person name="Westerberg I."/>
            <person name="Brannstrom I.O."/>
            <person name="Guillou S."/>
            <person name="Cros-Aarteil S."/>
            <person name="Calhoun S."/>
            <person name="Haridas S."/>
            <person name="Kuo A."/>
            <person name="Mondo S."/>
            <person name="Pangilinan J."/>
            <person name="Riley R."/>
            <person name="LaButti K."/>
            <person name="Andreopoulos B."/>
            <person name="Lipzen A."/>
            <person name="Chen C."/>
            <person name="Yan M."/>
            <person name="Daum C."/>
            <person name="Ng V."/>
            <person name="Clum A."/>
            <person name="Steindorff A."/>
            <person name="Ohm R.A."/>
            <person name="Martin F."/>
            <person name="Silar P."/>
            <person name="Natvig D.O."/>
            <person name="Lalanne C."/>
            <person name="Gautier V."/>
            <person name="Ament-Velasquez S.L."/>
            <person name="Kruys A."/>
            <person name="Hutchinson M.I."/>
            <person name="Powell A.J."/>
            <person name="Barry K."/>
            <person name="Miller A.N."/>
            <person name="Grigoriev I.V."/>
            <person name="Debuchy R."/>
            <person name="Gladieux P."/>
            <person name="Hiltunen Thoren M."/>
            <person name="Johannesson H."/>
        </authorList>
    </citation>
    <scope>NUCLEOTIDE SEQUENCE</scope>
    <source>
        <strain evidence="2">CBS 314.62</strain>
    </source>
</reference>
<organism evidence="2 3">
    <name type="scientific">Podospora appendiculata</name>
    <dbReference type="NCBI Taxonomy" id="314037"/>
    <lineage>
        <taxon>Eukaryota</taxon>
        <taxon>Fungi</taxon>
        <taxon>Dikarya</taxon>
        <taxon>Ascomycota</taxon>
        <taxon>Pezizomycotina</taxon>
        <taxon>Sordariomycetes</taxon>
        <taxon>Sordariomycetidae</taxon>
        <taxon>Sordariales</taxon>
        <taxon>Podosporaceae</taxon>
        <taxon>Podospora</taxon>
    </lineage>
</organism>
<reference evidence="2" key="2">
    <citation type="submission" date="2023-06" db="EMBL/GenBank/DDBJ databases">
        <authorList>
            <consortium name="Lawrence Berkeley National Laboratory"/>
            <person name="Haridas S."/>
            <person name="Hensen N."/>
            <person name="Bonometti L."/>
            <person name="Westerberg I."/>
            <person name="Brannstrom I.O."/>
            <person name="Guillou S."/>
            <person name="Cros-Aarteil S."/>
            <person name="Calhoun S."/>
            <person name="Kuo A."/>
            <person name="Mondo S."/>
            <person name="Pangilinan J."/>
            <person name="Riley R."/>
            <person name="Labutti K."/>
            <person name="Andreopoulos B."/>
            <person name="Lipzen A."/>
            <person name="Chen C."/>
            <person name="Yanf M."/>
            <person name="Daum C."/>
            <person name="Ng V."/>
            <person name="Clum A."/>
            <person name="Steindorff A."/>
            <person name="Ohm R."/>
            <person name="Martin F."/>
            <person name="Silar P."/>
            <person name="Natvig D."/>
            <person name="Lalanne C."/>
            <person name="Gautier V."/>
            <person name="Ament-Velasquez S.L."/>
            <person name="Kruys A."/>
            <person name="Hutchinson M.I."/>
            <person name="Powell A.J."/>
            <person name="Barry K."/>
            <person name="Miller A.N."/>
            <person name="Grigoriev I.V."/>
            <person name="Debuchy R."/>
            <person name="Gladieux P."/>
            <person name="Thoren M.H."/>
            <person name="Johannesson H."/>
        </authorList>
    </citation>
    <scope>NUCLEOTIDE SEQUENCE</scope>
    <source>
        <strain evidence="2">CBS 314.62</strain>
    </source>
</reference>
<gene>
    <name evidence="2" type="ORF">B0T22DRAFT_208342</name>
</gene>
<evidence type="ECO:0000313" key="2">
    <source>
        <dbReference type="EMBL" id="KAK3685049.1"/>
    </source>
</evidence>